<protein>
    <recommendedName>
        <fullName evidence="10">PGG domain-containing protein</fullName>
    </recommendedName>
</protein>
<evidence type="ECO:0000256" key="7">
    <source>
        <dbReference type="ARBA" id="ARBA00023136"/>
    </source>
</evidence>
<keyword evidence="3 9" id="KW-0812">Transmembrane</keyword>
<feature type="domain" description="PGG" evidence="10">
    <location>
        <begin position="517"/>
        <end position="621"/>
    </location>
</feature>
<dbReference type="PANTHER" id="PTHR24186">
    <property type="entry name" value="PROTEIN PHOSPHATASE 1 REGULATORY SUBUNIT"/>
    <property type="match status" value="1"/>
</dbReference>
<sequence length="686" mass="78501">MQRNHGRLYSFLVNNPFGDEAILVEIINEMEFGIEHKIQPLSALVNPHQDEALLKELNRREMDPELEIEPSEIETIITCFHLTDIETPMENSELHIAAWNGNDEIVTRLIEDDLDRVPRVNKNKDNAVHVAARAGKFSIVEKLLKSYSNYIIQFYEKYLVNKYEKESMGELFVLLTTQNKHGNTVLHEAMLCEKSSDKIFKICEDLIWRKYCYDYAINIVNHAEKTVLYLAVENGNKDAVNLILDKCCKDDLLIKGLSPLLAAIRMHNPEMLRIILKHKPTWIHSMDKHQRLPLHYAAFIGSLECVDLLLGLCKCCTIQRDKYGYFPIHLASYGGHVEVVKNLLQYYPDPTEMLDSCYERNILHIAAKHGKHEVICYILQSEIPEHHKLINQKDNKGETPLHLAARSCHPSTVYYLVNDKNKRVNLDLVNKNNETALDIVNVLYEVGKSSLRQHLTWTALKSAGGKQSPKKLRLHTELKPSDSNSKKTELVREKNISFVEEYQQCDKQSKKKENVSERYKDRLENLTIVSTLIVTASIAGCFAVPGEADGKANNLNHAMFQFFIIFITISFFSSISATIILFWATLGLTELVSLTLKNVMPLLGVALISLSLAFMTGLYTVISELYWLANVFLVMSVIFIIIVIFLYILLFLPSSSTIKPLRYISKYPFLYLASRSECKMDKGLKP</sequence>
<feature type="transmembrane region" description="Helical" evidence="9">
    <location>
        <begin position="598"/>
        <end position="619"/>
    </location>
</feature>
<dbReference type="PANTHER" id="PTHR24186:SF46">
    <property type="entry name" value="PROTEIN ACCELERATED CELL DEATH 6-LIKE"/>
    <property type="match status" value="1"/>
</dbReference>
<feature type="repeat" description="ANK" evidence="8">
    <location>
        <begin position="396"/>
        <end position="418"/>
    </location>
</feature>
<keyword evidence="6 8" id="KW-0040">ANK repeat</keyword>
<evidence type="ECO:0000256" key="9">
    <source>
        <dbReference type="SAM" id="Phobius"/>
    </source>
</evidence>
<comment type="caution">
    <text evidence="11">The sequence shown here is derived from an EMBL/GenBank/DDBJ whole genome shotgun (WGS) entry which is preliminary data.</text>
</comment>
<feature type="repeat" description="ANK" evidence="8">
    <location>
        <begin position="323"/>
        <end position="345"/>
    </location>
</feature>
<evidence type="ECO:0000256" key="5">
    <source>
        <dbReference type="ARBA" id="ARBA00022989"/>
    </source>
</evidence>
<evidence type="ECO:0000256" key="3">
    <source>
        <dbReference type="ARBA" id="ARBA00022692"/>
    </source>
</evidence>
<dbReference type="PROSITE" id="PS50088">
    <property type="entry name" value="ANK_REPEAT"/>
    <property type="match status" value="2"/>
</dbReference>
<dbReference type="Pfam" id="PF12796">
    <property type="entry name" value="Ank_2"/>
    <property type="match status" value="4"/>
</dbReference>
<keyword evidence="7 9" id="KW-0472">Membrane</keyword>
<evidence type="ECO:0000256" key="1">
    <source>
        <dbReference type="ARBA" id="ARBA00004141"/>
    </source>
</evidence>
<evidence type="ECO:0000256" key="4">
    <source>
        <dbReference type="ARBA" id="ARBA00022737"/>
    </source>
</evidence>
<dbReference type="EMBL" id="JAMSHJ010000002">
    <property type="protein sequence ID" value="KAI5433724.1"/>
    <property type="molecule type" value="Genomic_DNA"/>
</dbReference>
<dbReference type="Pfam" id="PF13962">
    <property type="entry name" value="PGG"/>
    <property type="match status" value="1"/>
</dbReference>
<dbReference type="SUPFAM" id="SSF48403">
    <property type="entry name" value="Ankyrin repeat"/>
    <property type="match status" value="1"/>
</dbReference>
<evidence type="ECO:0000313" key="11">
    <source>
        <dbReference type="EMBL" id="KAI5433724.1"/>
    </source>
</evidence>
<dbReference type="InterPro" id="IPR036770">
    <property type="entry name" value="Ankyrin_rpt-contain_sf"/>
</dbReference>
<dbReference type="AlphaFoldDB" id="A0A9D4Y6S6"/>
<feature type="transmembrane region" description="Helical" evidence="9">
    <location>
        <begin position="526"/>
        <end position="546"/>
    </location>
</feature>
<comment type="subcellular location">
    <subcellularLocation>
        <location evidence="2">Cell membrane</location>
        <topology evidence="2">Peripheral membrane protein</topology>
        <orientation evidence="2">Cytoplasmic side</orientation>
    </subcellularLocation>
    <subcellularLocation>
        <location evidence="1">Membrane</location>
        <topology evidence="1">Multi-pass membrane protein</topology>
    </subcellularLocation>
</comment>
<dbReference type="SMART" id="SM00248">
    <property type="entry name" value="ANK"/>
    <property type="match status" value="8"/>
</dbReference>
<dbReference type="PROSITE" id="PS50297">
    <property type="entry name" value="ANK_REP_REGION"/>
    <property type="match status" value="2"/>
</dbReference>
<evidence type="ECO:0000256" key="2">
    <source>
        <dbReference type="ARBA" id="ARBA00004413"/>
    </source>
</evidence>
<reference evidence="11 12" key="1">
    <citation type="journal article" date="2022" name="Nat. Genet.">
        <title>Improved pea reference genome and pan-genome highlight genomic features and evolutionary characteristics.</title>
        <authorList>
            <person name="Yang T."/>
            <person name="Liu R."/>
            <person name="Luo Y."/>
            <person name="Hu S."/>
            <person name="Wang D."/>
            <person name="Wang C."/>
            <person name="Pandey M.K."/>
            <person name="Ge S."/>
            <person name="Xu Q."/>
            <person name="Li N."/>
            <person name="Li G."/>
            <person name="Huang Y."/>
            <person name="Saxena R.K."/>
            <person name="Ji Y."/>
            <person name="Li M."/>
            <person name="Yan X."/>
            <person name="He Y."/>
            <person name="Liu Y."/>
            <person name="Wang X."/>
            <person name="Xiang C."/>
            <person name="Varshney R.K."/>
            <person name="Ding H."/>
            <person name="Gao S."/>
            <person name="Zong X."/>
        </authorList>
    </citation>
    <scope>NUCLEOTIDE SEQUENCE [LARGE SCALE GENOMIC DNA]</scope>
    <source>
        <strain evidence="11 12">cv. Zhongwan 6</strain>
    </source>
</reference>
<evidence type="ECO:0000256" key="6">
    <source>
        <dbReference type="ARBA" id="ARBA00023043"/>
    </source>
</evidence>
<dbReference type="Proteomes" id="UP001058974">
    <property type="component" value="Chromosome 2"/>
</dbReference>
<gene>
    <name evidence="11" type="ORF">KIW84_020838</name>
</gene>
<feature type="transmembrane region" description="Helical" evidence="9">
    <location>
        <begin position="558"/>
        <end position="586"/>
    </location>
</feature>
<dbReference type="Gramene" id="Psat02G0083800-T1">
    <property type="protein sequence ID" value="KAI5433724.1"/>
    <property type="gene ID" value="KIW84_020838"/>
</dbReference>
<dbReference type="OrthoDB" id="598775at2759"/>
<proteinExistence type="predicted"/>
<keyword evidence="4" id="KW-0677">Repeat</keyword>
<dbReference type="GO" id="GO:0005886">
    <property type="term" value="C:plasma membrane"/>
    <property type="evidence" value="ECO:0007669"/>
    <property type="project" value="UniProtKB-SubCell"/>
</dbReference>
<evidence type="ECO:0000256" key="8">
    <source>
        <dbReference type="PROSITE-ProRule" id="PRU00023"/>
    </source>
</evidence>
<dbReference type="InterPro" id="IPR002110">
    <property type="entry name" value="Ankyrin_rpt"/>
</dbReference>
<evidence type="ECO:0000259" key="10">
    <source>
        <dbReference type="Pfam" id="PF13962"/>
    </source>
</evidence>
<feature type="transmembrane region" description="Helical" evidence="9">
    <location>
        <begin position="625"/>
        <end position="652"/>
    </location>
</feature>
<accession>A0A9D4Y6S6</accession>
<keyword evidence="12" id="KW-1185">Reference proteome</keyword>
<name>A0A9D4Y6S6_PEA</name>
<keyword evidence="5 9" id="KW-1133">Transmembrane helix</keyword>
<dbReference type="InterPro" id="IPR026961">
    <property type="entry name" value="PGG_dom"/>
</dbReference>
<organism evidence="11 12">
    <name type="scientific">Pisum sativum</name>
    <name type="common">Garden pea</name>
    <name type="synonym">Lathyrus oleraceus</name>
    <dbReference type="NCBI Taxonomy" id="3888"/>
    <lineage>
        <taxon>Eukaryota</taxon>
        <taxon>Viridiplantae</taxon>
        <taxon>Streptophyta</taxon>
        <taxon>Embryophyta</taxon>
        <taxon>Tracheophyta</taxon>
        <taxon>Spermatophyta</taxon>
        <taxon>Magnoliopsida</taxon>
        <taxon>eudicotyledons</taxon>
        <taxon>Gunneridae</taxon>
        <taxon>Pentapetalae</taxon>
        <taxon>rosids</taxon>
        <taxon>fabids</taxon>
        <taxon>Fabales</taxon>
        <taxon>Fabaceae</taxon>
        <taxon>Papilionoideae</taxon>
        <taxon>50 kb inversion clade</taxon>
        <taxon>NPAAA clade</taxon>
        <taxon>Hologalegina</taxon>
        <taxon>IRL clade</taxon>
        <taxon>Fabeae</taxon>
        <taxon>Lathyrus</taxon>
    </lineage>
</organism>
<dbReference type="Gene3D" id="1.25.40.20">
    <property type="entry name" value="Ankyrin repeat-containing domain"/>
    <property type="match status" value="3"/>
</dbReference>
<evidence type="ECO:0000313" key="12">
    <source>
        <dbReference type="Proteomes" id="UP001058974"/>
    </source>
</evidence>